<keyword evidence="3" id="KW-1185">Reference proteome</keyword>
<keyword evidence="1" id="KW-0732">Signal</keyword>
<dbReference type="PROSITE" id="PS51257">
    <property type="entry name" value="PROKAR_LIPOPROTEIN"/>
    <property type="match status" value="1"/>
</dbReference>
<dbReference type="AlphaFoldDB" id="A0A2S5B6W1"/>
<dbReference type="Proteomes" id="UP000237144">
    <property type="component" value="Unassembled WGS sequence"/>
</dbReference>
<name>A0A2S5B6W1_9BASI</name>
<protein>
    <submittedName>
        <fullName evidence="2">Uncharacterized protein</fullName>
    </submittedName>
</protein>
<dbReference type="OrthoDB" id="2538281at2759"/>
<feature type="signal peptide" evidence="1">
    <location>
        <begin position="1"/>
        <end position="24"/>
    </location>
</feature>
<reference evidence="2 3" key="1">
    <citation type="journal article" date="2018" name="Front. Microbiol.">
        <title>Prospects for Fungal Bioremediation of Acidic Radioactive Waste Sites: Characterization and Genome Sequence of Rhodotorula taiwanensis MD1149.</title>
        <authorList>
            <person name="Tkavc R."/>
            <person name="Matrosova V.Y."/>
            <person name="Grichenko O.E."/>
            <person name="Gostincar C."/>
            <person name="Volpe R.P."/>
            <person name="Klimenkova P."/>
            <person name="Gaidamakova E.K."/>
            <person name="Zhou C.E."/>
            <person name="Stewart B.J."/>
            <person name="Lyman M.G."/>
            <person name="Malfatti S.A."/>
            <person name="Rubinfeld B."/>
            <person name="Courtot M."/>
            <person name="Singh J."/>
            <person name="Dalgard C.L."/>
            <person name="Hamilton T."/>
            <person name="Frey K.G."/>
            <person name="Gunde-Cimerman N."/>
            <person name="Dugan L."/>
            <person name="Daly M.J."/>
        </authorList>
    </citation>
    <scope>NUCLEOTIDE SEQUENCE [LARGE SCALE GENOMIC DNA]</scope>
    <source>
        <strain evidence="2 3">MD1149</strain>
    </source>
</reference>
<gene>
    <name evidence="2" type="ORF">BMF94_4335</name>
</gene>
<sequence length="353" mass="38184">MVPQRRKLSPGVLILSALSCTVAAQAQAIANGSYFQSGFLTPTWLWQASGAFTHGRCPYAALSTIRDCYVMSLGANGNLESTTRADYLASLSAPKVRKERRSVELDGATFEPSSAMDSVLAAVANAPWGADKTPTQLAAAAVAITDDSALDAYFTAFPEQAPFRYLAGGAPTTEPKQRRQFEASGDTLASTSARQRNEISTWPGAPSGQSWSYTWKSYQQSSTGTNSHFFHAWQILRRDANGGPVVTLDYKNGQVVIEDLVRGCTVCIRPFVRTLEWFGRTIVHSLNVTYGLNGKIVYSAAQAAAPNYPLVRYTATGDMGSSASLKFGNYRLYTTDLTPATAYVGDFTQTRIS</sequence>
<dbReference type="EMBL" id="PJQD01000048">
    <property type="protein sequence ID" value="POY72509.1"/>
    <property type="molecule type" value="Genomic_DNA"/>
</dbReference>
<evidence type="ECO:0000256" key="1">
    <source>
        <dbReference type="SAM" id="SignalP"/>
    </source>
</evidence>
<comment type="caution">
    <text evidence="2">The sequence shown here is derived from an EMBL/GenBank/DDBJ whole genome shotgun (WGS) entry which is preliminary data.</text>
</comment>
<evidence type="ECO:0000313" key="3">
    <source>
        <dbReference type="Proteomes" id="UP000237144"/>
    </source>
</evidence>
<accession>A0A2S5B6W1</accession>
<feature type="chain" id="PRO_5015511476" evidence="1">
    <location>
        <begin position="25"/>
        <end position="353"/>
    </location>
</feature>
<evidence type="ECO:0000313" key="2">
    <source>
        <dbReference type="EMBL" id="POY72509.1"/>
    </source>
</evidence>
<proteinExistence type="predicted"/>
<organism evidence="2 3">
    <name type="scientific">Rhodotorula taiwanensis</name>
    <dbReference type="NCBI Taxonomy" id="741276"/>
    <lineage>
        <taxon>Eukaryota</taxon>
        <taxon>Fungi</taxon>
        <taxon>Dikarya</taxon>
        <taxon>Basidiomycota</taxon>
        <taxon>Pucciniomycotina</taxon>
        <taxon>Microbotryomycetes</taxon>
        <taxon>Sporidiobolales</taxon>
        <taxon>Sporidiobolaceae</taxon>
        <taxon>Rhodotorula</taxon>
    </lineage>
</organism>